<keyword evidence="1" id="KW-0732">Signal</keyword>
<reference evidence="2" key="1">
    <citation type="submission" date="2009-08" db="EMBL/GenBank/DDBJ databases">
        <title>Identification, cloning and localization of the putative peptide, betsin, in Octopus vulgaris.</title>
        <authorList>
            <person name="Kohn A.B."/>
            <person name="DiCosmo A."/>
            <person name="DiCristo C."/>
            <person name="Moroz L.L."/>
        </authorList>
    </citation>
    <scope>NUCLEOTIDE SEQUENCE</scope>
</reference>
<evidence type="ECO:0000313" key="4">
    <source>
        <dbReference type="Proteomes" id="UP001162480"/>
    </source>
</evidence>
<name>A0A1W5G613_OCTVU</name>
<feature type="chain" id="PRO_5045018458" evidence="1">
    <location>
        <begin position="25"/>
        <end position="134"/>
    </location>
</feature>
<dbReference type="AlphaFoldDB" id="A0A1W5G613"/>
<dbReference type="EMBL" id="OX597817">
    <property type="protein sequence ID" value="CAI9721669.1"/>
    <property type="molecule type" value="Genomic_DNA"/>
</dbReference>
<accession>A0A1W5G613</accession>
<proteinExistence type="evidence at transcript level"/>
<organism evidence="2">
    <name type="scientific">Octopus vulgaris</name>
    <name type="common">Common octopus</name>
    <dbReference type="NCBI Taxonomy" id="6645"/>
    <lineage>
        <taxon>Eukaryota</taxon>
        <taxon>Metazoa</taxon>
        <taxon>Spiralia</taxon>
        <taxon>Lophotrochozoa</taxon>
        <taxon>Mollusca</taxon>
        <taxon>Cephalopoda</taxon>
        <taxon>Coleoidea</taxon>
        <taxon>Octopodiformes</taxon>
        <taxon>Octopoda</taxon>
        <taxon>Incirrata</taxon>
        <taxon>Octopodidae</taxon>
        <taxon>Octopus</taxon>
    </lineage>
</organism>
<gene>
    <name evidence="3" type="ORF">OCTVUL_1B005176</name>
</gene>
<reference evidence="3" key="2">
    <citation type="submission" date="2023-08" db="EMBL/GenBank/DDBJ databases">
        <authorList>
            <person name="Alioto T."/>
            <person name="Alioto T."/>
            <person name="Gomez Garrido J."/>
        </authorList>
    </citation>
    <scope>NUCLEOTIDE SEQUENCE</scope>
</reference>
<evidence type="ECO:0000313" key="3">
    <source>
        <dbReference type="EMBL" id="CAI9721669.1"/>
    </source>
</evidence>
<protein>
    <submittedName>
        <fullName evidence="2">Betsin</fullName>
    </submittedName>
</protein>
<dbReference type="Proteomes" id="UP001162480">
    <property type="component" value="Chromosome 4"/>
</dbReference>
<sequence length="134" mass="15082">MNRCIKVGIAFVLLYITLANFTTASNFENSGLSTTLSKYKKMTKVLQKRNGGLLDHVLSDRQFLSPHLQSKRINLETRDNGYANAEDDGNKRRGAWYYDYGLGGGRFGKRDYDEYGLGGGRFGRDVDHVDMSDA</sequence>
<evidence type="ECO:0000256" key="1">
    <source>
        <dbReference type="SAM" id="SignalP"/>
    </source>
</evidence>
<keyword evidence="4" id="KW-1185">Reference proteome</keyword>
<dbReference type="KEGG" id="osn:115211114"/>
<feature type="signal peptide" evidence="1">
    <location>
        <begin position="1"/>
        <end position="24"/>
    </location>
</feature>
<evidence type="ECO:0000313" key="2">
    <source>
        <dbReference type="EMBL" id="ADK38662.1"/>
    </source>
</evidence>
<dbReference type="EMBL" id="GQ466349">
    <property type="protein sequence ID" value="ADK38662.1"/>
    <property type="molecule type" value="mRNA"/>
</dbReference>